<proteinExistence type="predicted"/>
<organism evidence="1 2">
    <name type="scientific">Thalassomonas actiniarum</name>
    <dbReference type="NCBI Taxonomy" id="485447"/>
    <lineage>
        <taxon>Bacteria</taxon>
        <taxon>Pseudomonadati</taxon>
        <taxon>Pseudomonadota</taxon>
        <taxon>Gammaproteobacteria</taxon>
        <taxon>Alteromonadales</taxon>
        <taxon>Colwelliaceae</taxon>
        <taxon>Thalassomonas</taxon>
    </lineage>
</organism>
<evidence type="ECO:0000313" key="2">
    <source>
        <dbReference type="Proteomes" id="UP000032568"/>
    </source>
</evidence>
<protein>
    <submittedName>
        <fullName evidence="1">Uncharacterized protein</fullName>
    </submittedName>
</protein>
<dbReference type="EMBL" id="CP059735">
    <property type="protein sequence ID" value="WDE00868.1"/>
    <property type="molecule type" value="Genomic_DNA"/>
</dbReference>
<sequence length="91" mass="10647">MKTAAEKLTEKHQKLVHTEAIKVLSHVQREQDEWIINTLMLEGVDVPFKYKRKQQYKSLAGQRINITYYPATETVAGFEIEIMNIVRIRTS</sequence>
<dbReference type="Proteomes" id="UP000032568">
    <property type="component" value="Chromosome"/>
</dbReference>
<dbReference type="RefSeq" id="WP_044832479.1">
    <property type="nucleotide sequence ID" value="NZ_CP059735.1"/>
</dbReference>
<dbReference type="AlphaFoldDB" id="A0AAF0C4V3"/>
<name>A0AAF0C4V3_9GAMM</name>
<evidence type="ECO:0000313" key="1">
    <source>
        <dbReference type="EMBL" id="WDE00868.1"/>
    </source>
</evidence>
<gene>
    <name evidence="1" type="ORF">SG35_009660</name>
</gene>
<reference evidence="1 2" key="1">
    <citation type="journal article" date="2015" name="Genome Announc.">
        <title>Draft Genome Sequences of Marine Isolates of Thalassomonas viridans and Thalassomonas actiniarum.</title>
        <authorList>
            <person name="Olonade I."/>
            <person name="van Zyl L.J."/>
            <person name="Trindade M."/>
        </authorList>
    </citation>
    <scope>NUCLEOTIDE SEQUENCE [LARGE SCALE GENOMIC DNA]</scope>
    <source>
        <strain evidence="1 2">A5K-106</strain>
    </source>
</reference>
<reference evidence="1 2" key="2">
    <citation type="journal article" date="2022" name="Mar. Drugs">
        <title>Bioassay-Guided Fractionation Leads to the Detection of Cholic Acid Generated by the Rare Thalassomonas sp.</title>
        <authorList>
            <person name="Pheiffer F."/>
            <person name="Schneider Y.K."/>
            <person name="Hansen E.H."/>
            <person name="Andersen J.H."/>
            <person name="Isaksson J."/>
            <person name="Busche T."/>
            <person name="R C."/>
            <person name="Kalinowski J."/>
            <person name="Zyl L.V."/>
            <person name="Trindade M."/>
        </authorList>
    </citation>
    <scope>NUCLEOTIDE SEQUENCE [LARGE SCALE GENOMIC DNA]</scope>
    <source>
        <strain evidence="1 2">A5K-106</strain>
    </source>
</reference>
<accession>A0AAF0C4V3</accession>
<keyword evidence="2" id="KW-1185">Reference proteome</keyword>
<dbReference type="KEGG" id="tact:SG35_009660"/>